<dbReference type="CDD" id="cd11615">
    <property type="entry name" value="SAF_NeuB_like"/>
    <property type="match status" value="1"/>
</dbReference>
<dbReference type="Proteomes" id="UP000529637">
    <property type="component" value="Unassembled WGS sequence"/>
</dbReference>
<dbReference type="SUPFAM" id="SSF51569">
    <property type="entry name" value="Aldolase"/>
    <property type="match status" value="1"/>
</dbReference>
<dbReference type="Pfam" id="PF08666">
    <property type="entry name" value="SAF"/>
    <property type="match status" value="1"/>
</dbReference>
<sequence>MVAEIAQAHDGSLGQAHAYIDCAAAAGADAVKFQTHIAAAESTPAEPWRVKFSRQDETRYAYWKRMEFTAEQWAGLKAHAEDKGLVFLSSPFSIEAVELLRRIGISAWKVASGELTNLPMLREIARDRRPIMLSTGMSPLDEIEPAAALVRDAGAPLAVFQCTTRYPSPPETIGLNVLDELRQRFGCAVGLSDHSGTIFPALAASAAHRIEVLEIHLTMSREMFGPDVPASVTPPELRTICDGIRFIERMRAAPVDKSRVDPSVGAMRDIFFKSVVALRDLPAGSVLAREDLGVKKPGTGIPAAELDRVVGKVLRRAVERDVPLGADDIEAA</sequence>
<keyword evidence="3" id="KW-1185">Reference proteome</keyword>
<name>A0A7Y6NLE7_9BURK</name>
<dbReference type="GO" id="GO:0047444">
    <property type="term" value="F:N-acylneuraminate-9-phosphate synthase activity"/>
    <property type="evidence" value="ECO:0007669"/>
    <property type="project" value="TreeGrafter"/>
</dbReference>
<dbReference type="InterPro" id="IPR013974">
    <property type="entry name" value="SAF"/>
</dbReference>
<dbReference type="GO" id="GO:0016051">
    <property type="term" value="P:carbohydrate biosynthetic process"/>
    <property type="evidence" value="ECO:0007669"/>
    <property type="project" value="InterPro"/>
</dbReference>
<protein>
    <submittedName>
        <fullName evidence="2">N-acetylneuraminate synthase family protein</fullName>
    </submittedName>
</protein>
<gene>
    <name evidence="2" type="ORF">HQN59_05645</name>
</gene>
<dbReference type="Gene3D" id="3.20.20.70">
    <property type="entry name" value="Aldolase class I"/>
    <property type="match status" value="1"/>
</dbReference>
<accession>A0A7Y6NLE7</accession>
<dbReference type="PANTHER" id="PTHR42966">
    <property type="entry name" value="N-ACETYLNEURAMINATE SYNTHASE"/>
    <property type="match status" value="1"/>
</dbReference>
<evidence type="ECO:0000259" key="1">
    <source>
        <dbReference type="PROSITE" id="PS50844"/>
    </source>
</evidence>
<dbReference type="AlphaFoldDB" id="A0A7Y6NLE7"/>
<reference evidence="2 3" key="1">
    <citation type="submission" date="2020-06" db="EMBL/GenBank/DDBJ databases">
        <title>Schlegella sp. ID0723 isolated from air conditioner.</title>
        <authorList>
            <person name="Kim D.Y."/>
            <person name="Kim D.-U."/>
        </authorList>
    </citation>
    <scope>NUCLEOTIDE SEQUENCE [LARGE SCALE GENOMIC DNA]</scope>
    <source>
        <strain evidence="2 3">ID0723</strain>
    </source>
</reference>
<dbReference type="InterPro" id="IPR013785">
    <property type="entry name" value="Aldolase_TIM"/>
</dbReference>
<dbReference type="EMBL" id="JABWMJ010000002">
    <property type="protein sequence ID" value="NUZ05242.1"/>
    <property type="molecule type" value="Genomic_DNA"/>
</dbReference>
<evidence type="ECO:0000313" key="2">
    <source>
        <dbReference type="EMBL" id="NUZ05242.1"/>
    </source>
</evidence>
<proteinExistence type="predicted"/>
<dbReference type="InterPro" id="IPR057736">
    <property type="entry name" value="SAF_PseI/NeuA/NeuB"/>
</dbReference>
<dbReference type="SMART" id="SM00858">
    <property type="entry name" value="SAF"/>
    <property type="match status" value="1"/>
</dbReference>
<feature type="domain" description="AFP-like" evidence="1">
    <location>
        <begin position="274"/>
        <end position="332"/>
    </location>
</feature>
<dbReference type="InterPro" id="IPR006190">
    <property type="entry name" value="SAF_AFP_Neu5Ac"/>
</dbReference>
<dbReference type="PANTHER" id="PTHR42966:SF1">
    <property type="entry name" value="SIALIC ACID SYNTHASE"/>
    <property type="match status" value="1"/>
</dbReference>
<dbReference type="InterPro" id="IPR013132">
    <property type="entry name" value="PseI/NeuA/B-like_N"/>
</dbReference>
<dbReference type="InterPro" id="IPR036732">
    <property type="entry name" value="AFP_Neu5c_C_sf"/>
</dbReference>
<dbReference type="InterPro" id="IPR051690">
    <property type="entry name" value="PseI-like"/>
</dbReference>
<dbReference type="PROSITE" id="PS50844">
    <property type="entry name" value="AFP_LIKE"/>
    <property type="match status" value="1"/>
</dbReference>
<evidence type="ECO:0000313" key="3">
    <source>
        <dbReference type="Proteomes" id="UP000529637"/>
    </source>
</evidence>
<dbReference type="Gene3D" id="3.90.1210.10">
    <property type="entry name" value="Antifreeze-like/N-acetylneuraminic acid synthase C-terminal domain"/>
    <property type="match status" value="1"/>
</dbReference>
<organism evidence="2 3">
    <name type="scientific">Piscinibacter koreensis</name>
    <dbReference type="NCBI Taxonomy" id="2742824"/>
    <lineage>
        <taxon>Bacteria</taxon>
        <taxon>Pseudomonadati</taxon>
        <taxon>Pseudomonadota</taxon>
        <taxon>Betaproteobacteria</taxon>
        <taxon>Burkholderiales</taxon>
        <taxon>Sphaerotilaceae</taxon>
        <taxon>Piscinibacter</taxon>
    </lineage>
</organism>
<comment type="caution">
    <text evidence="2">The sequence shown here is derived from an EMBL/GenBank/DDBJ whole genome shotgun (WGS) entry which is preliminary data.</text>
</comment>
<dbReference type="SUPFAM" id="SSF51269">
    <property type="entry name" value="AFP III-like domain"/>
    <property type="match status" value="1"/>
</dbReference>
<dbReference type="Pfam" id="PF03102">
    <property type="entry name" value="NeuB"/>
    <property type="match status" value="1"/>
</dbReference>